<dbReference type="EMBL" id="NMUH01000798">
    <property type="protein sequence ID" value="MQL84974.1"/>
    <property type="molecule type" value="Genomic_DNA"/>
</dbReference>
<gene>
    <name evidence="4" type="ORF">Taro_017476</name>
</gene>
<evidence type="ECO:0000256" key="2">
    <source>
        <dbReference type="SAM" id="SignalP"/>
    </source>
</evidence>
<dbReference type="InterPro" id="IPR000008">
    <property type="entry name" value="C2_dom"/>
</dbReference>
<dbReference type="Proteomes" id="UP000652761">
    <property type="component" value="Unassembled WGS sequence"/>
</dbReference>
<dbReference type="GO" id="GO:0006952">
    <property type="term" value="P:defense response"/>
    <property type="evidence" value="ECO:0007669"/>
    <property type="project" value="InterPro"/>
</dbReference>
<dbReference type="InterPro" id="IPR044750">
    <property type="entry name" value="C2_SRC2/BAP"/>
</dbReference>
<evidence type="ECO:0000259" key="3">
    <source>
        <dbReference type="PROSITE" id="PS50004"/>
    </source>
</evidence>
<keyword evidence="2" id="KW-0732">Signal</keyword>
<feature type="compositionally biased region" description="Polar residues" evidence="1">
    <location>
        <begin position="241"/>
        <end position="250"/>
    </location>
</feature>
<dbReference type="PANTHER" id="PTHR32246:SF69">
    <property type="entry name" value="CALCIUM-DEPENDENT LIPID-BINDING (CALB DOMAIN) FAMILY PROTEIN"/>
    <property type="match status" value="1"/>
</dbReference>
<dbReference type="Gene3D" id="2.60.40.150">
    <property type="entry name" value="C2 domain"/>
    <property type="match status" value="1"/>
</dbReference>
<dbReference type="AlphaFoldDB" id="A0A843UTD0"/>
<dbReference type="OrthoDB" id="1909968at2759"/>
<dbReference type="PANTHER" id="PTHR32246">
    <property type="entry name" value="INGRESSION PROTEIN FIC1"/>
    <property type="match status" value="1"/>
</dbReference>
<dbReference type="CDD" id="cd04051">
    <property type="entry name" value="C2_SRC2_like"/>
    <property type="match status" value="1"/>
</dbReference>
<dbReference type="PROSITE" id="PS50004">
    <property type="entry name" value="C2"/>
    <property type="match status" value="1"/>
</dbReference>
<keyword evidence="5" id="KW-1185">Reference proteome</keyword>
<dbReference type="InterPro" id="IPR035892">
    <property type="entry name" value="C2_domain_sf"/>
</dbReference>
<protein>
    <recommendedName>
        <fullName evidence="3">C2 domain-containing protein</fullName>
    </recommendedName>
</protein>
<name>A0A843UTD0_COLES</name>
<evidence type="ECO:0000313" key="5">
    <source>
        <dbReference type="Proteomes" id="UP000652761"/>
    </source>
</evidence>
<sequence>MAWQSPEVVFHLLEITLISAQDLKPPSSASVAANIRRLKTYAIVWVDPSTKLHTLVDRVGGENPTWNEKFLFRVPAGFLANDSSSAVHIEIYAVGLLVDSLVGTVDFLVGNQRLLSKPLGHPSFAAVGIRRPSGRFLGVLNVGTALLPLHRVSSLAADVLLSSRVDAIGYRALMSENFPSHKLRRQRPPAPPAAESSTGQFKGSPPPRVLKERNVETESSPGVEAEATKEESPGFKRTDSLDPSDQNCITTEPPAGDGRS</sequence>
<feature type="domain" description="C2" evidence="3">
    <location>
        <begin position="1"/>
        <end position="124"/>
    </location>
</feature>
<accession>A0A843UTD0</accession>
<comment type="caution">
    <text evidence="4">The sequence shown here is derived from an EMBL/GenBank/DDBJ whole genome shotgun (WGS) entry which is preliminary data.</text>
</comment>
<proteinExistence type="predicted"/>
<dbReference type="SMART" id="SM00239">
    <property type="entry name" value="C2"/>
    <property type="match status" value="1"/>
</dbReference>
<feature type="signal peptide" evidence="2">
    <location>
        <begin position="1"/>
        <end position="20"/>
    </location>
</feature>
<reference evidence="4" key="1">
    <citation type="submission" date="2017-07" db="EMBL/GenBank/DDBJ databases">
        <title>Taro Niue Genome Assembly and Annotation.</title>
        <authorList>
            <person name="Atibalentja N."/>
            <person name="Keating K."/>
            <person name="Fields C.J."/>
        </authorList>
    </citation>
    <scope>NUCLEOTIDE SEQUENCE</scope>
    <source>
        <strain evidence="4">Niue_2</strain>
        <tissue evidence="4">Leaf</tissue>
    </source>
</reference>
<feature type="compositionally biased region" description="Basic and acidic residues" evidence="1">
    <location>
        <begin position="226"/>
        <end position="240"/>
    </location>
</feature>
<evidence type="ECO:0000256" key="1">
    <source>
        <dbReference type="SAM" id="MobiDB-lite"/>
    </source>
</evidence>
<dbReference type="SMR" id="A0A843UTD0"/>
<evidence type="ECO:0000313" key="4">
    <source>
        <dbReference type="EMBL" id="MQL84974.1"/>
    </source>
</evidence>
<dbReference type="SUPFAM" id="SSF49562">
    <property type="entry name" value="C2 domain (Calcium/lipid-binding domain, CaLB)"/>
    <property type="match status" value="1"/>
</dbReference>
<dbReference type="Pfam" id="PF00168">
    <property type="entry name" value="C2"/>
    <property type="match status" value="1"/>
</dbReference>
<feature type="chain" id="PRO_5032373322" description="C2 domain-containing protein" evidence="2">
    <location>
        <begin position="21"/>
        <end position="260"/>
    </location>
</feature>
<feature type="region of interest" description="Disordered" evidence="1">
    <location>
        <begin position="179"/>
        <end position="260"/>
    </location>
</feature>
<organism evidence="4 5">
    <name type="scientific">Colocasia esculenta</name>
    <name type="common">Wild taro</name>
    <name type="synonym">Arum esculentum</name>
    <dbReference type="NCBI Taxonomy" id="4460"/>
    <lineage>
        <taxon>Eukaryota</taxon>
        <taxon>Viridiplantae</taxon>
        <taxon>Streptophyta</taxon>
        <taxon>Embryophyta</taxon>
        <taxon>Tracheophyta</taxon>
        <taxon>Spermatophyta</taxon>
        <taxon>Magnoliopsida</taxon>
        <taxon>Liliopsida</taxon>
        <taxon>Araceae</taxon>
        <taxon>Aroideae</taxon>
        <taxon>Colocasieae</taxon>
        <taxon>Colocasia</taxon>
    </lineage>
</organism>